<dbReference type="PANTHER" id="PTHR44591">
    <property type="entry name" value="STRESS RESPONSE REGULATOR PROTEIN 1"/>
    <property type="match status" value="1"/>
</dbReference>
<dbReference type="PROSITE" id="PS50110">
    <property type="entry name" value="RESPONSE_REGULATORY"/>
    <property type="match status" value="1"/>
</dbReference>
<comment type="caution">
    <text evidence="4">The sequence shown here is derived from an EMBL/GenBank/DDBJ whole genome shotgun (WGS) entry which is preliminary data.</text>
</comment>
<dbReference type="PANTHER" id="PTHR44591:SF24">
    <property type="entry name" value="PROTEIN-GLUTAMATE METHYLESTERASE_PROTEIN-GLUTAMINE GLUTAMINASE 1"/>
    <property type="match status" value="1"/>
</dbReference>
<dbReference type="InterPro" id="IPR011006">
    <property type="entry name" value="CheY-like_superfamily"/>
</dbReference>
<dbReference type="Pfam" id="PF00072">
    <property type="entry name" value="Response_reg"/>
    <property type="match status" value="1"/>
</dbReference>
<dbReference type="SUPFAM" id="SSF52172">
    <property type="entry name" value="CheY-like"/>
    <property type="match status" value="1"/>
</dbReference>
<evidence type="ECO:0000256" key="1">
    <source>
        <dbReference type="ARBA" id="ARBA00022553"/>
    </source>
</evidence>
<evidence type="ECO:0000313" key="5">
    <source>
        <dbReference type="Proteomes" id="UP000597507"/>
    </source>
</evidence>
<keyword evidence="5" id="KW-1185">Reference proteome</keyword>
<dbReference type="EMBL" id="BMKS01000009">
    <property type="protein sequence ID" value="GGG40453.1"/>
    <property type="molecule type" value="Genomic_DNA"/>
</dbReference>
<dbReference type="InterPro" id="IPR050595">
    <property type="entry name" value="Bact_response_regulator"/>
</dbReference>
<name>A0A8J2ZDC4_9PROT</name>
<feature type="modified residue" description="4-aspartylphosphate" evidence="2">
    <location>
        <position position="60"/>
    </location>
</feature>
<gene>
    <name evidence="4" type="ORF">GCM10010964_30100</name>
</gene>
<proteinExistence type="predicted"/>
<organism evidence="4 5">
    <name type="scientific">Caldovatus sediminis</name>
    <dbReference type="NCBI Taxonomy" id="2041189"/>
    <lineage>
        <taxon>Bacteria</taxon>
        <taxon>Pseudomonadati</taxon>
        <taxon>Pseudomonadota</taxon>
        <taxon>Alphaproteobacteria</taxon>
        <taxon>Acetobacterales</taxon>
        <taxon>Roseomonadaceae</taxon>
        <taxon>Caldovatus</taxon>
    </lineage>
</organism>
<dbReference type="SMART" id="SM00448">
    <property type="entry name" value="REC"/>
    <property type="match status" value="1"/>
</dbReference>
<dbReference type="Proteomes" id="UP000597507">
    <property type="component" value="Unassembled WGS sequence"/>
</dbReference>
<evidence type="ECO:0000313" key="4">
    <source>
        <dbReference type="EMBL" id="GGG40453.1"/>
    </source>
</evidence>
<evidence type="ECO:0000256" key="2">
    <source>
        <dbReference type="PROSITE-ProRule" id="PRU00169"/>
    </source>
</evidence>
<sequence length="134" mass="13583">MAMLVGVRILVVEDEALVALMVEDALRDAGAEVLCAYTVEEALRLLGGEEGAGLDAAVLDLSLAGEGAAPVAEALRKRGIPFLIATGYGDAQQNAAGGATAGAPVLCKPFEPEALVATIATLVAPDRQPLRTGT</sequence>
<dbReference type="InterPro" id="IPR001789">
    <property type="entry name" value="Sig_transdc_resp-reg_receiver"/>
</dbReference>
<protein>
    <submittedName>
        <fullName evidence="4">Response regulator</fullName>
    </submittedName>
</protein>
<dbReference type="Gene3D" id="3.40.50.2300">
    <property type="match status" value="1"/>
</dbReference>
<reference evidence="4 5" key="1">
    <citation type="journal article" date="2014" name="Int. J. Syst. Evol. Microbiol.">
        <title>Complete genome sequence of Corynebacterium casei LMG S-19264T (=DSM 44701T), isolated from a smear-ripened cheese.</title>
        <authorList>
            <consortium name="US DOE Joint Genome Institute (JGI-PGF)"/>
            <person name="Walter F."/>
            <person name="Albersmeier A."/>
            <person name="Kalinowski J."/>
            <person name="Ruckert C."/>
        </authorList>
    </citation>
    <scope>NUCLEOTIDE SEQUENCE [LARGE SCALE GENOMIC DNA]</scope>
    <source>
        <strain evidence="4 5">CGMCC 1.16330</strain>
    </source>
</reference>
<accession>A0A8J2ZDC4</accession>
<dbReference type="AlphaFoldDB" id="A0A8J2ZDC4"/>
<dbReference type="GO" id="GO:0000160">
    <property type="term" value="P:phosphorelay signal transduction system"/>
    <property type="evidence" value="ECO:0007669"/>
    <property type="project" value="InterPro"/>
</dbReference>
<keyword evidence="1 2" id="KW-0597">Phosphoprotein</keyword>
<evidence type="ECO:0000259" key="3">
    <source>
        <dbReference type="PROSITE" id="PS50110"/>
    </source>
</evidence>
<feature type="domain" description="Response regulatory" evidence="3">
    <location>
        <begin position="8"/>
        <end position="123"/>
    </location>
</feature>